<evidence type="ECO:0000313" key="3">
    <source>
        <dbReference type="Proteomes" id="UP000320055"/>
    </source>
</evidence>
<dbReference type="NCBIfam" id="NF033573">
    <property type="entry name" value="transpos_IS200"/>
    <property type="match status" value="1"/>
</dbReference>
<dbReference type="AlphaFoldDB" id="A0A563VZQ4"/>
<evidence type="ECO:0000259" key="1">
    <source>
        <dbReference type="SMART" id="SM01321"/>
    </source>
</evidence>
<dbReference type="Pfam" id="PF01797">
    <property type="entry name" value="Y1_Tnp"/>
    <property type="match status" value="1"/>
</dbReference>
<dbReference type="InterPro" id="IPR002686">
    <property type="entry name" value="Transposase_17"/>
</dbReference>
<dbReference type="RefSeq" id="WP_144875538.1">
    <property type="nucleotide sequence ID" value="NZ_LR214234.1"/>
</dbReference>
<dbReference type="GO" id="GO:0006313">
    <property type="term" value="P:DNA transposition"/>
    <property type="evidence" value="ECO:0007669"/>
    <property type="project" value="InterPro"/>
</dbReference>
<dbReference type="PANTHER" id="PTHR33360">
    <property type="entry name" value="TRANSPOSASE FOR INSERTION SEQUENCE ELEMENT IS200"/>
    <property type="match status" value="1"/>
</dbReference>
<dbReference type="SUPFAM" id="SSF143422">
    <property type="entry name" value="Transposase IS200-like"/>
    <property type="match status" value="1"/>
</dbReference>
<reference evidence="2 3" key="1">
    <citation type="submission" date="2019-01" db="EMBL/GenBank/DDBJ databases">
        <authorList>
            <person name="Brito A."/>
        </authorList>
    </citation>
    <scope>NUCLEOTIDE SEQUENCE [LARGE SCALE GENOMIC DNA]</scope>
    <source>
        <strain evidence="2">1</strain>
    </source>
</reference>
<evidence type="ECO:0000313" key="2">
    <source>
        <dbReference type="EMBL" id="VEP16875.1"/>
    </source>
</evidence>
<proteinExistence type="predicted"/>
<protein>
    <submittedName>
        <fullName evidence="2">Transposase</fullName>
    </submittedName>
</protein>
<dbReference type="EMBL" id="CAACVJ010000447">
    <property type="protein sequence ID" value="VEP16875.1"/>
    <property type="molecule type" value="Genomic_DNA"/>
</dbReference>
<dbReference type="Gene3D" id="3.30.70.1290">
    <property type="entry name" value="Transposase IS200-like"/>
    <property type="match status" value="1"/>
</dbReference>
<name>A0A563VZQ4_9CYAN</name>
<dbReference type="GO" id="GO:0003677">
    <property type="term" value="F:DNA binding"/>
    <property type="evidence" value="ECO:0007669"/>
    <property type="project" value="InterPro"/>
</dbReference>
<dbReference type="Proteomes" id="UP000320055">
    <property type="component" value="Unassembled WGS sequence"/>
</dbReference>
<dbReference type="OrthoDB" id="9798161at2"/>
<sequence length="134" mass="15761">MRKNAKDYRHSSHCLGLATVHLCWIPKRRKAVLIGKIRNRLAEIINQVAVDKSWFVRSLEIAPDHVHLLVEYDNHHSIAEVARAFKGRSSRYLRQEFPELLKLPSLWSRSYFYETTGKISTAKIKAYIEDPHHW</sequence>
<keyword evidence="3" id="KW-1185">Reference proteome</keyword>
<dbReference type="GO" id="GO:0004803">
    <property type="term" value="F:transposase activity"/>
    <property type="evidence" value="ECO:0007669"/>
    <property type="project" value="InterPro"/>
</dbReference>
<organism evidence="2 3">
    <name type="scientific">Hyella patelloides LEGE 07179</name>
    <dbReference type="NCBI Taxonomy" id="945734"/>
    <lineage>
        <taxon>Bacteria</taxon>
        <taxon>Bacillati</taxon>
        <taxon>Cyanobacteriota</taxon>
        <taxon>Cyanophyceae</taxon>
        <taxon>Pleurocapsales</taxon>
        <taxon>Hyellaceae</taxon>
        <taxon>Hyella</taxon>
    </lineage>
</organism>
<dbReference type="PANTHER" id="PTHR33360:SF2">
    <property type="entry name" value="TRANSPOSASE FOR INSERTION SEQUENCE ELEMENT IS200"/>
    <property type="match status" value="1"/>
</dbReference>
<feature type="domain" description="Transposase IS200-like" evidence="1">
    <location>
        <begin position="15"/>
        <end position="131"/>
    </location>
</feature>
<dbReference type="SMART" id="SM01321">
    <property type="entry name" value="Y1_Tnp"/>
    <property type="match status" value="1"/>
</dbReference>
<dbReference type="InterPro" id="IPR036515">
    <property type="entry name" value="Transposase_17_sf"/>
</dbReference>
<gene>
    <name evidence="2" type="ORF">H1P_5000001</name>
</gene>
<accession>A0A563VZQ4</accession>